<dbReference type="STRING" id="360412.LARV_02138"/>
<organism evidence="7">
    <name type="scientific">Longilinea arvoryzae</name>
    <dbReference type="NCBI Taxonomy" id="360412"/>
    <lineage>
        <taxon>Bacteria</taxon>
        <taxon>Bacillati</taxon>
        <taxon>Chloroflexota</taxon>
        <taxon>Anaerolineae</taxon>
        <taxon>Anaerolineales</taxon>
        <taxon>Anaerolineaceae</taxon>
        <taxon>Longilinea</taxon>
    </lineage>
</organism>
<sequence>MSSRLARNLLIGLVAAVLLLGSFSGGVLVGWTLPKTNLSINSPVVTLNPTASQGTGTPEDLSQTFKPFWETWDLVHSTYVDQPVDNTALMRGAIKGMLESLGDPHTSYMSPEEYSQANTALEGEYEGIGAIVDITGDYLKIVSPMPGSPAEKAGLKVGDVIIAVNGEDMTGVDGNIVLSKVKGPAGTDVTLTIQREGVEQPLDIKVTRAKIQQSSVTYKMLDSGVAYIQMSNFGDKTTQELKDALKDLLAQNPKGLILDLRYNGGGYLETAVEVTSQFINTGNVLLEEYGDGTRTEYSALKGGLALDIPMVVLVNEGSASASEITAGALQDAGRAKLVGVTTYGKGTVQKWTALQDNQGAVRITIARWLTPKERQINGKGLTPDVEVKMTEEDYTAGRDPQLDRAVELLLQGN</sequence>
<gene>
    <name evidence="7" type="ORF">LARV_02138</name>
</gene>
<dbReference type="InterPro" id="IPR029045">
    <property type="entry name" value="ClpP/crotonase-like_dom_sf"/>
</dbReference>
<dbReference type="SMART" id="SM00245">
    <property type="entry name" value="TSPc"/>
    <property type="match status" value="1"/>
</dbReference>
<dbReference type="GO" id="GO:0004175">
    <property type="term" value="F:endopeptidase activity"/>
    <property type="evidence" value="ECO:0007669"/>
    <property type="project" value="TreeGrafter"/>
</dbReference>
<proteinExistence type="inferred from homology"/>
<evidence type="ECO:0000256" key="3">
    <source>
        <dbReference type="ARBA" id="ARBA00022801"/>
    </source>
</evidence>
<dbReference type="GO" id="GO:0006508">
    <property type="term" value="P:proteolysis"/>
    <property type="evidence" value="ECO:0007669"/>
    <property type="project" value="UniProtKB-KW"/>
</dbReference>
<evidence type="ECO:0000259" key="6">
    <source>
        <dbReference type="PROSITE" id="PS50106"/>
    </source>
</evidence>
<dbReference type="CDD" id="cd06782">
    <property type="entry name" value="cpPDZ_CPP-like"/>
    <property type="match status" value="1"/>
</dbReference>
<evidence type="ECO:0000256" key="4">
    <source>
        <dbReference type="ARBA" id="ARBA00022825"/>
    </source>
</evidence>
<dbReference type="Pfam" id="PF03572">
    <property type="entry name" value="Peptidase_S41"/>
    <property type="match status" value="1"/>
</dbReference>
<dbReference type="GO" id="GO:0008236">
    <property type="term" value="F:serine-type peptidase activity"/>
    <property type="evidence" value="ECO:0007669"/>
    <property type="project" value="UniProtKB-KW"/>
</dbReference>
<dbReference type="Gene3D" id="3.30.750.44">
    <property type="match status" value="1"/>
</dbReference>
<evidence type="ECO:0000256" key="5">
    <source>
        <dbReference type="RuleBase" id="RU004404"/>
    </source>
</evidence>
<reference evidence="7" key="1">
    <citation type="submission" date="2015-07" db="EMBL/GenBank/DDBJ databases">
        <title>Draft Genome Sequences of Anaerolinea thermolimosa IMO-1, Bellilinea caldifistulae GOMI-1, Leptolinea tardivitalis YMTK-2, Levilinea saccharolytica KIBI-1,Longilinea arvoryzae KOME-1, Previously Described as Members of the Anaerolineaceae (Chloroflexi).</title>
        <authorList>
            <person name="Sekiguchi Y."/>
            <person name="Ohashi A."/>
            <person name="Matsuura N."/>
            <person name="Tourlousse M.D."/>
        </authorList>
    </citation>
    <scope>NUCLEOTIDE SEQUENCE [LARGE SCALE GENOMIC DNA]</scope>
    <source>
        <strain evidence="7">KOME-1</strain>
    </source>
</reference>
<dbReference type="InterPro" id="IPR004447">
    <property type="entry name" value="Peptidase_S41A"/>
</dbReference>
<dbReference type="InterPro" id="IPR055210">
    <property type="entry name" value="CtpA/B_N"/>
</dbReference>
<keyword evidence="2 5" id="KW-0645">Protease</keyword>
<dbReference type="Pfam" id="PF17820">
    <property type="entry name" value="PDZ_6"/>
    <property type="match status" value="1"/>
</dbReference>
<keyword evidence="4 5" id="KW-0720">Serine protease</keyword>
<keyword evidence="3 5" id="KW-0378">Hydrolase</keyword>
<dbReference type="InterPro" id="IPR005151">
    <property type="entry name" value="Tail-specific_protease"/>
</dbReference>
<protein>
    <submittedName>
        <fullName evidence="7">C-terminal peptidase</fullName>
    </submittedName>
</protein>
<feature type="domain" description="PDZ" evidence="6">
    <location>
        <begin position="118"/>
        <end position="172"/>
    </location>
</feature>
<dbReference type="Gene3D" id="3.90.226.10">
    <property type="entry name" value="2-enoyl-CoA Hydratase, Chain A, domain 1"/>
    <property type="match status" value="1"/>
</dbReference>
<dbReference type="InterPro" id="IPR001478">
    <property type="entry name" value="PDZ"/>
</dbReference>
<dbReference type="AlphaFoldDB" id="A0A0S7BJL0"/>
<evidence type="ECO:0000313" key="8">
    <source>
        <dbReference type="Proteomes" id="UP000055060"/>
    </source>
</evidence>
<evidence type="ECO:0000256" key="2">
    <source>
        <dbReference type="ARBA" id="ARBA00022670"/>
    </source>
</evidence>
<comment type="similarity">
    <text evidence="1 5">Belongs to the peptidase S41A family.</text>
</comment>
<dbReference type="NCBIfam" id="TIGR00225">
    <property type="entry name" value="prc"/>
    <property type="match status" value="1"/>
</dbReference>
<accession>A0A0S7BJL0</accession>
<evidence type="ECO:0000313" key="7">
    <source>
        <dbReference type="EMBL" id="GAP14370.1"/>
    </source>
</evidence>
<evidence type="ECO:0000256" key="1">
    <source>
        <dbReference type="ARBA" id="ARBA00009179"/>
    </source>
</evidence>
<dbReference type="Pfam" id="PF22694">
    <property type="entry name" value="CtpB_N-like"/>
    <property type="match status" value="1"/>
</dbReference>
<name>A0A0S7BJL0_9CHLR</name>
<dbReference type="InterPro" id="IPR036034">
    <property type="entry name" value="PDZ_sf"/>
</dbReference>
<dbReference type="Proteomes" id="UP000055060">
    <property type="component" value="Unassembled WGS sequence"/>
</dbReference>
<dbReference type="CDD" id="cd07560">
    <property type="entry name" value="Peptidase_S41_CPP"/>
    <property type="match status" value="1"/>
</dbReference>
<dbReference type="SUPFAM" id="SSF52096">
    <property type="entry name" value="ClpP/crotonase"/>
    <property type="match status" value="1"/>
</dbReference>
<dbReference type="PANTHER" id="PTHR32060:SF30">
    <property type="entry name" value="CARBOXY-TERMINAL PROCESSING PROTEASE CTPA"/>
    <property type="match status" value="1"/>
</dbReference>
<dbReference type="PANTHER" id="PTHR32060">
    <property type="entry name" value="TAIL-SPECIFIC PROTEASE"/>
    <property type="match status" value="1"/>
</dbReference>
<dbReference type="RefSeq" id="WP_075073633.1">
    <property type="nucleotide sequence ID" value="NZ_DF967972.1"/>
</dbReference>
<dbReference type="SUPFAM" id="SSF50156">
    <property type="entry name" value="PDZ domain-like"/>
    <property type="match status" value="1"/>
</dbReference>
<dbReference type="OrthoDB" id="9812068at2"/>
<dbReference type="FunFam" id="2.30.42.10:FF:000063">
    <property type="entry name" value="Peptidase, S41 family"/>
    <property type="match status" value="1"/>
</dbReference>
<dbReference type="GO" id="GO:0007165">
    <property type="term" value="P:signal transduction"/>
    <property type="evidence" value="ECO:0007669"/>
    <property type="project" value="TreeGrafter"/>
</dbReference>
<dbReference type="InterPro" id="IPR041489">
    <property type="entry name" value="PDZ_6"/>
</dbReference>
<dbReference type="GO" id="GO:0030288">
    <property type="term" value="C:outer membrane-bounded periplasmic space"/>
    <property type="evidence" value="ECO:0007669"/>
    <property type="project" value="TreeGrafter"/>
</dbReference>
<dbReference type="SMART" id="SM00228">
    <property type="entry name" value="PDZ"/>
    <property type="match status" value="1"/>
</dbReference>
<keyword evidence="8" id="KW-1185">Reference proteome</keyword>
<dbReference type="PROSITE" id="PS50106">
    <property type="entry name" value="PDZ"/>
    <property type="match status" value="1"/>
</dbReference>
<dbReference type="EMBL" id="DF967972">
    <property type="protein sequence ID" value="GAP14370.1"/>
    <property type="molecule type" value="Genomic_DNA"/>
</dbReference>
<dbReference type="Gene3D" id="2.30.42.10">
    <property type="match status" value="1"/>
</dbReference>